<organism evidence="15">
    <name type="scientific">Rieppeleon kerstenii</name>
    <dbReference type="NCBI Taxonomy" id="338557"/>
    <lineage>
        <taxon>Eukaryota</taxon>
        <taxon>Metazoa</taxon>
        <taxon>Chordata</taxon>
        <taxon>Craniata</taxon>
        <taxon>Vertebrata</taxon>
        <taxon>Euteleostomi</taxon>
        <taxon>Lepidosauria</taxon>
        <taxon>Squamata</taxon>
        <taxon>Bifurcata</taxon>
        <taxon>Unidentata</taxon>
        <taxon>Episquamata</taxon>
        <taxon>Toxicofera</taxon>
        <taxon>Iguania</taxon>
        <taxon>Acrodonta</taxon>
        <taxon>Chamaeleonidae</taxon>
        <taxon>Rieppeleon</taxon>
    </lineage>
</organism>
<name>D6RS26_9SAUR</name>
<gene>
    <name evidence="15" type="primary">ATPase 8</name>
</gene>
<keyword evidence="6 12" id="KW-0375">Hydrogen ion transport</keyword>
<keyword evidence="3 12" id="KW-0813">Transport</keyword>
<geneLocation type="mitochondrion" evidence="15"/>
<evidence type="ECO:0000256" key="7">
    <source>
        <dbReference type="ARBA" id="ARBA00022989"/>
    </source>
</evidence>
<comment type="subcellular location">
    <subcellularLocation>
        <location evidence="1 12">Mitochondrion membrane</location>
        <topology evidence="1 12">Single-pass membrane protein</topology>
    </subcellularLocation>
</comment>
<keyword evidence="4 12" id="KW-0138">CF(0)</keyword>
<dbReference type="Pfam" id="PF00895">
    <property type="entry name" value="ATP-synt_8"/>
    <property type="match status" value="1"/>
</dbReference>
<feature type="compositionally biased region" description="Low complexity" evidence="13">
    <location>
        <begin position="41"/>
        <end position="52"/>
    </location>
</feature>
<dbReference type="GO" id="GO:0015986">
    <property type="term" value="P:proton motive force-driven ATP synthesis"/>
    <property type="evidence" value="ECO:0007669"/>
    <property type="project" value="InterPro"/>
</dbReference>
<accession>D6RS26</accession>
<evidence type="ECO:0000256" key="14">
    <source>
        <dbReference type="SAM" id="SignalP"/>
    </source>
</evidence>
<protein>
    <recommendedName>
        <fullName evidence="12">ATP synthase complex subunit 8</fullName>
    </recommendedName>
</protein>
<comment type="similarity">
    <text evidence="2 12">Belongs to the ATPase protein 8 family.</text>
</comment>
<evidence type="ECO:0000256" key="10">
    <source>
        <dbReference type="ARBA" id="ARBA00023136"/>
    </source>
</evidence>
<evidence type="ECO:0000256" key="4">
    <source>
        <dbReference type="ARBA" id="ARBA00022547"/>
    </source>
</evidence>
<feature type="compositionally biased region" description="Polar residues" evidence="13">
    <location>
        <begin position="31"/>
        <end position="40"/>
    </location>
</feature>
<evidence type="ECO:0000256" key="2">
    <source>
        <dbReference type="ARBA" id="ARBA00008892"/>
    </source>
</evidence>
<evidence type="ECO:0000256" key="5">
    <source>
        <dbReference type="ARBA" id="ARBA00022692"/>
    </source>
</evidence>
<keyword evidence="9 12" id="KW-0496">Mitochondrion</keyword>
<evidence type="ECO:0000256" key="13">
    <source>
        <dbReference type="SAM" id="MobiDB-lite"/>
    </source>
</evidence>
<reference evidence="15" key="1">
    <citation type="journal article" date="2010" name="BMC Evol. Biol.">
        <title>Mitochondrial genomes of acrodont lizards: timing of gene rearrangements and phylogenetic and biogeographic implications.</title>
        <authorList>
            <person name="Okajima Y."/>
            <person name="Kumazawa Y."/>
        </authorList>
    </citation>
    <scope>NUCLEOTIDE SEQUENCE</scope>
</reference>
<dbReference type="EMBL" id="AB474918">
    <property type="protein sequence ID" value="BAJ08116.1"/>
    <property type="molecule type" value="Genomic_DNA"/>
</dbReference>
<proteinExistence type="inferred from homology"/>
<feature type="signal peptide" evidence="14">
    <location>
        <begin position="1"/>
        <end position="19"/>
    </location>
</feature>
<dbReference type="AlphaFoldDB" id="D6RS26"/>
<dbReference type="GO" id="GO:0031966">
    <property type="term" value="C:mitochondrial membrane"/>
    <property type="evidence" value="ECO:0007669"/>
    <property type="project" value="UniProtKB-SubCell"/>
</dbReference>
<keyword evidence="10" id="KW-0472">Membrane</keyword>
<keyword evidence="5 12" id="KW-0812">Transmembrane</keyword>
<evidence type="ECO:0000256" key="8">
    <source>
        <dbReference type="ARBA" id="ARBA00023065"/>
    </source>
</evidence>
<evidence type="ECO:0000256" key="12">
    <source>
        <dbReference type="RuleBase" id="RU003661"/>
    </source>
</evidence>
<evidence type="ECO:0000256" key="3">
    <source>
        <dbReference type="ARBA" id="ARBA00022448"/>
    </source>
</evidence>
<dbReference type="InterPro" id="IPR001421">
    <property type="entry name" value="ATP8_metazoa"/>
</dbReference>
<evidence type="ECO:0000256" key="6">
    <source>
        <dbReference type="ARBA" id="ARBA00022781"/>
    </source>
</evidence>
<feature type="region of interest" description="Disordered" evidence="13">
    <location>
        <begin position="31"/>
        <end position="52"/>
    </location>
</feature>
<keyword evidence="14" id="KW-0732">Signal</keyword>
<keyword evidence="8 12" id="KW-0406">Ion transport</keyword>
<dbReference type="GO" id="GO:0045259">
    <property type="term" value="C:proton-transporting ATP synthase complex"/>
    <property type="evidence" value="ECO:0007669"/>
    <property type="project" value="UniProtKB-KW"/>
</dbReference>
<evidence type="ECO:0000256" key="1">
    <source>
        <dbReference type="ARBA" id="ARBA00004304"/>
    </source>
</evidence>
<keyword evidence="11" id="KW-0066">ATP synthesis</keyword>
<keyword evidence="7" id="KW-1133">Transmembrane helix</keyword>
<evidence type="ECO:0000313" key="15">
    <source>
        <dbReference type="EMBL" id="BAJ08116.1"/>
    </source>
</evidence>
<evidence type="ECO:0000256" key="11">
    <source>
        <dbReference type="ARBA" id="ARBA00023310"/>
    </source>
</evidence>
<sequence>MPQLNTAPWLTMMLTTWLAINMIQTLINTPHQTPTPKTISPPQNTPTWTWPW</sequence>
<feature type="chain" id="PRO_5003087918" description="ATP synthase complex subunit 8" evidence="14">
    <location>
        <begin position="20"/>
        <end position="52"/>
    </location>
</feature>
<evidence type="ECO:0000256" key="9">
    <source>
        <dbReference type="ARBA" id="ARBA00023128"/>
    </source>
</evidence>
<dbReference type="GO" id="GO:0015078">
    <property type="term" value="F:proton transmembrane transporter activity"/>
    <property type="evidence" value="ECO:0007669"/>
    <property type="project" value="InterPro"/>
</dbReference>